<reference evidence="1 2" key="2">
    <citation type="journal article" date="2022" name="Mol. Biol. Evol.">
        <title>Comparative Genomics Reveals Insights into the Divergent Evolution of Astigmatic Mites and Household Pest Adaptations.</title>
        <authorList>
            <person name="Xiong Q."/>
            <person name="Wan A.T."/>
            <person name="Liu X."/>
            <person name="Fung C.S."/>
            <person name="Xiao X."/>
            <person name="Malainual N."/>
            <person name="Hou J."/>
            <person name="Wang L."/>
            <person name="Wang M."/>
            <person name="Yang K.Y."/>
            <person name="Cui Y."/>
            <person name="Leung E.L."/>
            <person name="Nong W."/>
            <person name="Shin S.K."/>
            <person name="Au S.W."/>
            <person name="Jeong K.Y."/>
            <person name="Chew F.T."/>
            <person name="Hui J.H."/>
            <person name="Leung T.F."/>
            <person name="Tungtrongchitr A."/>
            <person name="Zhong N."/>
            <person name="Liu Z."/>
            <person name="Tsui S.K."/>
        </authorList>
    </citation>
    <scope>NUCLEOTIDE SEQUENCE [LARGE SCALE GENOMIC DNA]</scope>
    <source>
        <strain evidence="1">Derp</strain>
    </source>
</reference>
<evidence type="ECO:0000313" key="1">
    <source>
        <dbReference type="EMBL" id="KAH9424941.1"/>
    </source>
</evidence>
<sequence>MNIRIFIKRWSIKNTISTQDTRVEIKHDEIALWSPYISHQGFNDYHHHRHHQTINKTIT</sequence>
<name>A0ABQ8JQQ5_DERPT</name>
<accession>A0ABQ8JQQ5</accession>
<dbReference type="EMBL" id="NJHN03000024">
    <property type="protein sequence ID" value="KAH9424941.1"/>
    <property type="molecule type" value="Genomic_DNA"/>
</dbReference>
<evidence type="ECO:0000313" key="2">
    <source>
        <dbReference type="Proteomes" id="UP000887458"/>
    </source>
</evidence>
<protein>
    <submittedName>
        <fullName evidence="1">Uncharacterized protein</fullName>
    </submittedName>
</protein>
<dbReference type="Proteomes" id="UP000887458">
    <property type="component" value="Unassembled WGS sequence"/>
</dbReference>
<gene>
    <name evidence="1" type="ORF">DERP_009164</name>
</gene>
<reference evidence="1 2" key="1">
    <citation type="journal article" date="2018" name="J. Allergy Clin. Immunol.">
        <title>High-quality assembly of Dermatophagoides pteronyssinus genome and transcriptome reveals a wide range of novel allergens.</title>
        <authorList>
            <person name="Liu X.Y."/>
            <person name="Yang K.Y."/>
            <person name="Wang M.Q."/>
            <person name="Kwok J.S."/>
            <person name="Zeng X."/>
            <person name="Yang Z."/>
            <person name="Xiao X.J."/>
            <person name="Lau C.P."/>
            <person name="Li Y."/>
            <person name="Huang Z.M."/>
            <person name="Ba J.G."/>
            <person name="Yim A.K."/>
            <person name="Ouyang C.Y."/>
            <person name="Ngai S.M."/>
            <person name="Chan T.F."/>
            <person name="Leung E.L."/>
            <person name="Liu L."/>
            <person name="Liu Z.G."/>
            <person name="Tsui S.K."/>
        </authorList>
    </citation>
    <scope>NUCLEOTIDE SEQUENCE [LARGE SCALE GENOMIC DNA]</scope>
    <source>
        <strain evidence="1">Derp</strain>
    </source>
</reference>
<organism evidence="1 2">
    <name type="scientific">Dermatophagoides pteronyssinus</name>
    <name type="common">European house dust mite</name>
    <dbReference type="NCBI Taxonomy" id="6956"/>
    <lineage>
        <taxon>Eukaryota</taxon>
        <taxon>Metazoa</taxon>
        <taxon>Ecdysozoa</taxon>
        <taxon>Arthropoda</taxon>
        <taxon>Chelicerata</taxon>
        <taxon>Arachnida</taxon>
        <taxon>Acari</taxon>
        <taxon>Acariformes</taxon>
        <taxon>Sarcoptiformes</taxon>
        <taxon>Astigmata</taxon>
        <taxon>Psoroptidia</taxon>
        <taxon>Analgoidea</taxon>
        <taxon>Pyroglyphidae</taxon>
        <taxon>Dermatophagoidinae</taxon>
        <taxon>Dermatophagoides</taxon>
    </lineage>
</organism>
<proteinExistence type="predicted"/>
<comment type="caution">
    <text evidence="1">The sequence shown here is derived from an EMBL/GenBank/DDBJ whole genome shotgun (WGS) entry which is preliminary data.</text>
</comment>
<keyword evidence="2" id="KW-1185">Reference proteome</keyword>